<accession>A0A085WC66</accession>
<proteinExistence type="predicted"/>
<reference evidence="1 2" key="1">
    <citation type="submission" date="2014-04" db="EMBL/GenBank/DDBJ databases">
        <title>Genome assembly of Hyalangium minutum DSM 14724.</title>
        <authorList>
            <person name="Sharma G."/>
            <person name="Subramanian S."/>
        </authorList>
    </citation>
    <scope>NUCLEOTIDE SEQUENCE [LARGE SCALE GENOMIC DNA]</scope>
    <source>
        <strain evidence="1 2">DSM 14724</strain>
    </source>
</reference>
<sequence>MGLLPAVAAGGKAPKPEPVKRFISEAALKNLECVTQWEQICADDPARNHLLELTRGTLRYRTWPDGNVAYDILGRSGKLLQLAAPGSRQEVATLKQEKDEALYKGPNNVPVKCKLPNCAMVPECLPPEPAVTVRFVSEARLTQRIKELMPLVPERQCPKQKPEYLAPKAGERCLNTRKPYIPPARLVRKQAPVRIDAQPLRLFLSNDERTLLDNEAEPLLEAVRLFYTSRLARNSRTRGALTVRLHFPPGDKRPEVYVQKDEPRDADLTACLSAALRSKELFPWRPSQVADLELSFLFSR</sequence>
<organism evidence="1 2">
    <name type="scientific">Hyalangium minutum</name>
    <dbReference type="NCBI Taxonomy" id="394096"/>
    <lineage>
        <taxon>Bacteria</taxon>
        <taxon>Pseudomonadati</taxon>
        <taxon>Myxococcota</taxon>
        <taxon>Myxococcia</taxon>
        <taxon>Myxococcales</taxon>
        <taxon>Cystobacterineae</taxon>
        <taxon>Archangiaceae</taxon>
        <taxon>Hyalangium</taxon>
    </lineage>
</organism>
<evidence type="ECO:0000313" key="1">
    <source>
        <dbReference type="EMBL" id="KFE65279.1"/>
    </source>
</evidence>
<dbReference type="Proteomes" id="UP000028725">
    <property type="component" value="Unassembled WGS sequence"/>
</dbReference>
<gene>
    <name evidence="1" type="ORF">DB31_1395</name>
</gene>
<dbReference type="EMBL" id="JMCB01000012">
    <property type="protein sequence ID" value="KFE65279.1"/>
    <property type="molecule type" value="Genomic_DNA"/>
</dbReference>
<name>A0A085WC66_9BACT</name>
<comment type="caution">
    <text evidence="1">The sequence shown here is derived from an EMBL/GenBank/DDBJ whole genome shotgun (WGS) entry which is preliminary data.</text>
</comment>
<protein>
    <submittedName>
        <fullName evidence="1">Uncharacterized protein</fullName>
    </submittedName>
</protein>
<dbReference type="AlphaFoldDB" id="A0A085WC66"/>
<dbReference type="STRING" id="394096.DB31_1395"/>
<dbReference type="PATRIC" id="fig|394096.3.peg.5732"/>
<keyword evidence="2" id="KW-1185">Reference proteome</keyword>
<evidence type="ECO:0000313" key="2">
    <source>
        <dbReference type="Proteomes" id="UP000028725"/>
    </source>
</evidence>